<dbReference type="InterPro" id="IPR014284">
    <property type="entry name" value="RNA_pol_sigma-70_dom"/>
</dbReference>
<sequence length="304" mass="34665">MNYKGAAKSSEQKYYAPNSMSTYLKEIDAIPLLSREEEQELTSSFGTCCQVYLRENPAHQLCSTCTAIKEKLIISNLRFVVSVAKKYQGNNLSLADLINEGNLGLLMAVDKFDHTLGYHFISYAVWWIKQSIMKAISEKSRMIRLPMNRTNELFRIAKFIDKYSKEFGTKPCEALIEKELGINKTEIKRILDLASGHTALEGLVTDDGEFDSFHINIPEFQSPEHNIIQLSLSNNIHSLLDVLSERERFILMKRFGLDGGDCLSLSKIGELLGLTKERVRQLEKHALEQIKTIAQESQMILYFN</sequence>
<dbReference type="InterPro" id="IPR013324">
    <property type="entry name" value="RNA_pol_sigma_r3/r4-like"/>
</dbReference>
<feature type="domain" description="RNA polymerase sigma-70 region 4" evidence="7">
    <location>
        <begin position="239"/>
        <end position="291"/>
    </location>
</feature>
<dbReference type="InterPro" id="IPR007627">
    <property type="entry name" value="RNA_pol_sigma70_r2"/>
</dbReference>
<reference evidence="9" key="1">
    <citation type="submission" date="2016-10" db="EMBL/GenBank/DDBJ databases">
        <authorList>
            <person name="Varghese N."/>
            <person name="Submissions S."/>
        </authorList>
    </citation>
    <scope>NUCLEOTIDE SEQUENCE [LARGE SCALE GENOMIC DNA]</scope>
    <source>
        <strain evidence="9">ATCC 43811</strain>
    </source>
</reference>
<dbReference type="InterPro" id="IPR009042">
    <property type="entry name" value="RNA_pol_sigma70_r1_2"/>
</dbReference>
<gene>
    <name evidence="8" type="ORF">SAMN02745150_00836</name>
</gene>
<dbReference type="PANTHER" id="PTHR30603:SF47">
    <property type="entry name" value="RNA POLYMERASE SIGMA FACTOR SIGD, CHLOROPLASTIC"/>
    <property type="match status" value="1"/>
</dbReference>
<dbReference type="Pfam" id="PF04542">
    <property type="entry name" value="Sigma70_r2"/>
    <property type="match status" value="1"/>
</dbReference>
<dbReference type="SUPFAM" id="SSF88659">
    <property type="entry name" value="Sigma3 and sigma4 domains of RNA polymerase sigma factors"/>
    <property type="match status" value="2"/>
</dbReference>
<dbReference type="Gene3D" id="1.20.140.160">
    <property type="match status" value="1"/>
</dbReference>
<dbReference type="PANTHER" id="PTHR30603">
    <property type="entry name" value="RNA POLYMERASE SIGMA FACTOR RPO"/>
    <property type="match status" value="1"/>
</dbReference>
<dbReference type="InterPro" id="IPR050239">
    <property type="entry name" value="Sigma-70_RNA_pol_init_factors"/>
</dbReference>
<protein>
    <submittedName>
        <fullName evidence="8">RNA polymerase primary sigma factor</fullName>
    </submittedName>
</protein>
<evidence type="ECO:0000313" key="8">
    <source>
        <dbReference type="EMBL" id="SFB79742.1"/>
    </source>
</evidence>
<dbReference type="EMBL" id="FOKY01000005">
    <property type="protein sequence ID" value="SFB79742.1"/>
    <property type="molecule type" value="Genomic_DNA"/>
</dbReference>
<dbReference type="InterPro" id="IPR013325">
    <property type="entry name" value="RNA_pol_sigma_r2"/>
</dbReference>
<proteinExistence type="predicted"/>
<dbReference type="Proteomes" id="UP000240042">
    <property type="component" value="Unassembled WGS sequence"/>
</dbReference>
<dbReference type="Pfam" id="PF00140">
    <property type="entry name" value="Sigma70_r1_2"/>
    <property type="match status" value="1"/>
</dbReference>
<dbReference type="PRINTS" id="PR00046">
    <property type="entry name" value="SIGMA70FCT"/>
</dbReference>
<dbReference type="NCBIfam" id="TIGR02937">
    <property type="entry name" value="sigma70-ECF"/>
    <property type="match status" value="1"/>
</dbReference>
<evidence type="ECO:0000259" key="5">
    <source>
        <dbReference type="Pfam" id="PF00140"/>
    </source>
</evidence>
<evidence type="ECO:0000313" key="9">
    <source>
        <dbReference type="Proteomes" id="UP000240042"/>
    </source>
</evidence>
<keyword evidence="9" id="KW-1185">Reference proteome</keyword>
<dbReference type="SUPFAM" id="SSF88946">
    <property type="entry name" value="Sigma2 domain of RNA polymerase sigma factors"/>
    <property type="match status" value="1"/>
</dbReference>
<organism evidence="8 9">
    <name type="scientific">Brevinema andersonii</name>
    <dbReference type="NCBI Taxonomy" id="34097"/>
    <lineage>
        <taxon>Bacteria</taxon>
        <taxon>Pseudomonadati</taxon>
        <taxon>Spirochaetota</taxon>
        <taxon>Spirochaetia</taxon>
        <taxon>Brevinematales</taxon>
        <taxon>Brevinemataceae</taxon>
        <taxon>Brevinema</taxon>
    </lineage>
</organism>
<name>A0A1I1DZC4_BREAD</name>
<keyword evidence="2" id="KW-0731">Sigma factor</keyword>
<keyword evidence="1" id="KW-0805">Transcription regulation</keyword>
<dbReference type="CDD" id="cd06171">
    <property type="entry name" value="Sigma70_r4"/>
    <property type="match status" value="1"/>
</dbReference>
<dbReference type="Gene3D" id="1.10.601.10">
    <property type="entry name" value="RNA Polymerase Primary Sigma Factor"/>
    <property type="match status" value="1"/>
</dbReference>
<evidence type="ECO:0000256" key="4">
    <source>
        <dbReference type="ARBA" id="ARBA00023163"/>
    </source>
</evidence>
<evidence type="ECO:0000259" key="7">
    <source>
        <dbReference type="Pfam" id="PF04545"/>
    </source>
</evidence>
<keyword evidence="4" id="KW-0804">Transcription</keyword>
<dbReference type="GO" id="GO:0016987">
    <property type="term" value="F:sigma factor activity"/>
    <property type="evidence" value="ECO:0007669"/>
    <property type="project" value="UniProtKB-KW"/>
</dbReference>
<evidence type="ECO:0000259" key="6">
    <source>
        <dbReference type="Pfam" id="PF04542"/>
    </source>
</evidence>
<dbReference type="RefSeq" id="WP_092318943.1">
    <property type="nucleotide sequence ID" value="NZ_FOKY01000005.1"/>
</dbReference>
<feature type="domain" description="RNA polymerase sigma-70 region 1.2" evidence="5">
    <location>
        <begin position="19"/>
        <end position="41"/>
    </location>
</feature>
<evidence type="ECO:0000256" key="2">
    <source>
        <dbReference type="ARBA" id="ARBA00023082"/>
    </source>
</evidence>
<accession>A0A1I1DZC4</accession>
<dbReference type="Pfam" id="PF04545">
    <property type="entry name" value="Sigma70_r4"/>
    <property type="match status" value="1"/>
</dbReference>
<dbReference type="STRING" id="34097.SAMN02745150_00836"/>
<feature type="domain" description="RNA polymerase sigma-70 region 2" evidence="6">
    <location>
        <begin position="73"/>
        <end position="141"/>
    </location>
</feature>
<keyword evidence="3" id="KW-0238">DNA-binding</keyword>
<evidence type="ECO:0000256" key="1">
    <source>
        <dbReference type="ARBA" id="ARBA00023015"/>
    </source>
</evidence>
<dbReference type="GO" id="GO:0003677">
    <property type="term" value="F:DNA binding"/>
    <property type="evidence" value="ECO:0007669"/>
    <property type="project" value="UniProtKB-KW"/>
</dbReference>
<dbReference type="OrthoDB" id="9809557at2"/>
<dbReference type="InterPro" id="IPR007630">
    <property type="entry name" value="RNA_pol_sigma70_r4"/>
</dbReference>
<dbReference type="AlphaFoldDB" id="A0A1I1DZC4"/>
<dbReference type="InterPro" id="IPR000943">
    <property type="entry name" value="RNA_pol_sigma70"/>
</dbReference>
<dbReference type="GO" id="GO:0006352">
    <property type="term" value="P:DNA-templated transcription initiation"/>
    <property type="evidence" value="ECO:0007669"/>
    <property type="project" value="InterPro"/>
</dbReference>
<evidence type="ECO:0000256" key="3">
    <source>
        <dbReference type="ARBA" id="ARBA00023125"/>
    </source>
</evidence>